<dbReference type="EMBL" id="CAUEEQ010045649">
    <property type="protein sequence ID" value="CAJ0958422.1"/>
    <property type="molecule type" value="Genomic_DNA"/>
</dbReference>
<accession>A0ABN9M5I8</accession>
<evidence type="ECO:0000313" key="2">
    <source>
        <dbReference type="Proteomes" id="UP001176940"/>
    </source>
</evidence>
<evidence type="ECO:0000313" key="1">
    <source>
        <dbReference type="EMBL" id="CAJ0958422.1"/>
    </source>
</evidence>
<proteinExistence type="predicted"/>
<keyword evidence="2" id="KW-1185">Reference proteome</keyword>
<sequence length="103" mass="11801">MVFRLLEEKISKLILLIEVQKVTFRQMQSLLGLLGIKLPHHRIHITPSLRTDLAVWREFLSSYCHTCFQLSDSSNEDLSVSFSDTAGLSSFGVIFGEQWCAER</sequence>
<comment type="caution">
    <text evidence="1">The sequence shown here is derived from an EMBL/GenBank/DDBJ whole genome shotgun (WGS) entry which is preliminary data.</text>
</comment>
<dbReference type="Proteomes" id="UP001176940">
    <property type="component" value="Unassembled WGS sequence"/>
</dbReference>
<gene>
    <name evidence="1" type="ORF">RIMI_LOCUS16379101</name>
</gene>
<organism evidence="1 2">
    <name type="scientific">Ranitomeya imitator</name>
    <name type="common">mimic poison frog</name>
    <dbReference type="NCBI Taxonomy" id="111125"/>
    <lineage>
        <taxon>Eukaryota</taxon>
        <taxon>Metazoa</taxon>
        <taxon>Chordata</taxon>
        <taxon>Craniata</taxon>
        <taxon>Vertebrata</taxon>
        <taxon>Euteleostomi</taxon>
        <taxon>Amphibia</taxon>
        <taxon>Batrachia</taxon>
        <taxon>Anura</taxon>
        <taxon>Neobatrachia</taxon>
        <taxon>Hyloidea</taxon>
        <taxon>Dendrobatidae</taxon>
        <taxon>Dendrobatinae</taxon>
        <taxon>Ranitomeya</taxon>
    </lineage>
</organism>
<protein>
    <submittedName>
        <fullName evidence="1">Uncharacterized protein</fullName>
    </submittedName>
</protein>
<reference evidence="1" key="1">
    <citation type="submission" date="2023-07" db="EMBL/GenBank/DDBJ databases">
        <authorList>
            <person name="Stuckert A."/>
        </authorList>
    </citation>
    <scope>NUCLEOTIDE SEQUENCE</scope>
</reference>
<name>A0ABN9M5I8_9NEOB</name>